<evidence type="ECO:0000256" key="2">
    <source>
        <dbReference type="PROSITE-ProRule" id="PRU00335"/>
    </source>
</evidence>
<dbReference type="InterPro" id="IPR001647">
    <property type="entry name" value="HTH_TetR"/>
</dbReference>
<keyword evidence="1 2" id="KW-0238">DNA-binding</keyword>
<dbReference type="PANTHER" id="PTHR30328:SF54">
    <property type="entry name" value="HTH-TYPE TRANSCRIPTIONAL REPRESSOR SCO4008"/>
    <property type="match status" value="1"/>
</dbReference>
<reference evidence="4 5" key="1">
    <citation type="submission" date="2016-01" db="EMBL/GenBank/DDBJ databases">
        <title>High potential of lignocellulose degradation of a new Verrucomicrobia species.</title>
        <authorList>
            <person name="Wang Y."/>
            <person name="Shi Y."/>
            <person name="Qiu Z."/>
            <person name="Liu S."/>
            <person name="Yang H."/>
        </authorList>
    </citation>
    <scope>NUCLEOTIDE SEQUENCE [LARGE SCALE GENOMIC DNA]</scope>
    <source>
        <strain evidence="4 5">TSB47</strain>
    </source>
</reference>
<evidence type="ECO:0000313" key="4">
    <source>
        <dbReference type="EMBL" id="OAM90476.1"/>
    </source>
</evidence>
<comment type="caution">
    <text evidence="4">The sequence shown here is derived from an EMBL/GenBank/DDBJ whole genome shotgun (WGS) entry which is preliminary data.</text>
</comment>
<dbReference type="InterPro" id="IPR041474">
    <property type="entry name" value="NicS_C"/>
</dbReference>
<dbReference type="Pfam" id="PF17938">
    <property type="entry name" value="TetR_C_29"/>
    <property type="match status" value="1"/>
</dbReference>
<protein>
    <submittedName>
        <fullName evidence="4">TetR family transcriptional regulator</fullName>
    </submittedName>
</protein>
<dbReference type="SUPFAM" id="SSF46689">
    <property type="entry name" value="Homeodomain-like"/>
    <property type="match status" value="1"/>
</dbReference>
<dbReference type="PROSITE" id="PS50977">
    <property type="entry name" value="HTH_TETR_2"/>
    <property type="match status" value="1"/>
</dbReference>
<dbReference type="PANTHER" id="PTHR30328">
    <property type="entry name" value="TRANSCRIPTIONAL REPRESSOR"/>
    <property type="match status" value="1"/>
</dbReference>
<evidence type="ECO:0000256" key="1">
    <source>
        <dbReference type="ARBA" id="ARBA00023125"/>
    </source>
</evidence>
<sequence length="221" mass="25006">MPAKTKGAAIPAVPVIGHRRDPERTRARLLKTAIQMFSAKGYHGVSVDEVVEAAKVNKRMVYHYFGSKEDLYLAALEEVFGRFVRLEIAPLASDASPMDKLSQLLAANFEFLEKNPEFVRLLLWENLDNGQRLAAHPQYLTKNPFMDRFRMVVEEGVKAGVFRQPRDMRHLLVNFIGLSFVYYSNRYSLAATIGLKNTGKETHGMRLAQVIDLVLNGLLAR</sequence>
<dbReference type="InterPro" id="IPR050109">
    <property type="entry name" value="HTH-type_TetR-like_transc_reg"/>
</dbReference>
<evidence type="ECO:0000313" key="5">
    <source>
        <dbReference type="Proteomes" id="UP000078486"/>
    </source>
</evidence>
<dbReference type="Proteomes" id="UP000078486">
    <property type="component" value="Unassembled WGS sequence"/>
</dbReference>
<keyword evidence="5" id="KW-1185">Reference proteome</keyword>
<dbReference type="EMBL" id="LRRQ01000057">
    <property type="protein sequence ID" value="OAM90476.1"/>
    <property type="molecule type" value="Genomic_DNA"/>
</dbReference>
<dbReference type="STRING" id="1184151.AW736_07725"/>
<accession>A0A178IN32</accession>
<name>A0A178IN32_9BACT</name>
<dbReference type="PRINTS" id="PR00455">
    <property type="entry name" value="HTHTETR"/>
</dbReference>
<feature type="DNA-binding region" description="H-T-H motif" evidence="2">
    <location>
        <begin position="46"/>
        <end position="65"/>
    </location>
</feature>
<proteinExistence type="predicted"/>
<dbReference type="Gene3D" id="1.10.357.10">
    <property type="entry name" value="Tetracycline Repressor, domain 2"/>
    <property type="match status" value="1"/>
</dbReference>
<dbReference type="SUPFAM" id="SSF48498">
    <property type="entry name" value="Tetracyclin repressor-like, C-terminal domain"/>
    <property type="match status" value="1"/>
</dbReference>
<dbReference type="AlphaFoldDB" id="A0A178IN32"/>
<organism evidence="4 5">
    <name type="scientific">Termitidicoccus mucosus</name>
    <dbReference type="NCBI Taxonomy" id="1184151"/>
    <lineage>
        <taxon>Bacteria</taxon>
        <taxon>Pseudomonadati</taxon>
        <taxon>Verrucomicrobiota</taxon>
        <taxon>Opitutia</taxon>
        <taxon>Opitutales</taxon>
        <taxon>Opitutaceae</taxon>
        <taxon>Termitidicoccus</taxon>
    </lineage>
</organism>
<dbReference type="GO" id="GO:0003677">
    <property type="term" value="F:DNA binding"/>
    <property type="evidence" value="ECO:0007669"/>
    <property type="project" value="UniProtKB-UniRule"/>
</dbReference>
<dbReference type="InterPro" id="IPR009057">
    <property type="entry name" value="Homeodomain-like_sf"/>
</dbReference>
<dbReference type="OrthoDB" id="9815924at2"/>
<feature type="domain" description="HTH tetR-type" evidence="3">
    <location>
        <begin position="23"/>
        <end position="83"/>
    </location>
</feature>
<dbReference type="InterPro" id="IPR023772">
    <property type="entry name" value="DNA-bd_HTH_TetR-type_CS"/>
</dbReference>
<dbReference type="PROSITE" id="PS01081">
    <property type="entry name" value="HTH_TETR_1"/>
    <property type="match status" value="1"/>
</dbReference>
<evidence type="ECO:0000259" key="3">
    <source>
        <dbReference type="PROSITE" id="PS50977"/>
    </source>
</evidence>
<dbReference type="Pfam" id="PF00440">
    <property type="entry name" value="TetR_N"/>
    <property type="match status" value="1"/>
</dbReference>
<dbReference type="InterPro" id="IPR036271">
    <property type="entry name" value="Tet_transcr_reg_TetR-rel_C_sf"/>
</dbReference>
<gene>
    <name evidence="4" type="ORF">AW736_07725</name>
</gene>